<evidence type="ECO:0000256" key="12">
    <source>
        <dbReference type="ARBA" id="ARBA00023136"/>
    </source>
</evidence>
<proteinExistence type="inferred from homology"/>
<dbReference type="Pfam" id="PF03071">
    <property type="entry name" value="GNT-I"/>
    <property type="match status" value="1"/>
</dbReference>
<dbReference type="Gene3D" id="3.10.180.20">
    <property type="entry name" value="N-Acetylglucosaminyltransferase I, Domain 2"/>
    <property type="match status" value="1"/>
</dbReference>
<keyword evidence="8" id="KW-0479">Metal-binding</keyword>
<feature type="region of interest" description="Disordered" evidence="17">
    <location>
        <begin position="1"/>
        <end position="32"/>
    </location>
</feature>
<keyword evidence="13" id="KW-0464">Manganese</keyword>
<dbReference type="STRING" id="2769.R7QI64"/>
<evidence type="ECO:0000256" key="18">
    <source>
        <dbReference type="SAM" id="Phobius"/>
    </source>
</evidence>
<comment type="catalytic activity">
    <reaction evidence="16">
        <text>N(4)-(alpha-D-Man-(1-&gt;3)-[alpha-D-Man-(1-&gt;3)-[alpha-D-Man-(1-&gt;6)]-alpha-D-Man-(1-&gt;6)]-beta-D-Man-(1-&gt;4)-beta-D-GlcNAc-(1-&gt;4)-beta-D-GlcNAc)-L-asparaginyl-[protein] (N-glucan mannose isomer 5A1,2) + UDP-N-acetyl-alpha-D-glucosamine = N(4)-{beta-D-GlcNAc-(1-&gt;2)-alpha-D-Man-(1-&gt;3)-[alpha-D-Man-(1-&gt;3)-[alpha-D-Man-(1-&gt;6)]-alpha-D-Man-(1-&gt;6)]-beta-D-Man-(1-&gt;4)-beta-D-GlcNAc-(1-&gt;4)-beta-D-GlcNAc}-L-asparaginyl-[protein] + UDP + H(+)</text>
        <dbReference type="Rhea" id="RHEA:11456"/>
        <dbReference type="Rhea" id="RHEA-COMP:14367"/>
        <dbReference type="Rhea" id="RHEA-COMP:14368"/>
        <dbReference type="ChEBI" id="CHEBI:15378"/>
        <dbReference type="ChEBI" id="CHEBI:57705"/>
        <dbReference type="ChEBI" id="CHEBI:58223"/>
        <dbReference type="ChEBI" id="CHEBI:59087"/>
        <dbReference type="ChEBI" id="CHEBI:60625"/>
        <dbReference type="EC" id="2.4.1.101"/>
    </reaction>
</comment>
<evidence type="ECO:0000256" key="6">
    <source>
        <dbReference type="ARBA" id="ARBA00022679"/>
    </source>
</evidence>
<keyword evidence="5 19" id="KW-0328">Glycosyltransferase</keyword>
<evidence type="ECO:0000256" key="13">
    <source>
        <dbReference type="ARBA" id="ARBA00023211"/>
    </source>
</evidence>
<feature type="compositionally biased region" description="Basic and acidic residues" evidence="17">
    <location>
        <begin position="16"/>
        <end position="32"/>
    </location>
</feature>
<evidence type="ECO:0000256" key="15">
    <source>
        <dbReference type="ARBA" id="ARBA00041712"/>
    </source>
</evidence>
<evidence type="ECO:0000256" key="17">
    <source>
        <dbReference type="SAM" id="MobiDB-lite"/>
    </source>
</evidence>
<evidence type="ECO:0000256" key="7">
    <source>
        <dbReference type="ARBA" id="ARBA00022692"/>
    </source>
</evidence>
<dbReference type="PANTHER" id="PTHR10468">
    <property type="entry name" value="PROTEIN O-LINKED-MANNOSE BETA-1,2-N-ACETYLGLUCOSAMINYLTRANSFERASE 1/ALPHA-1,3-MANNOSYL-GLYCOPROTEIN 2-BETA-N-ACETYLGLUCOSAMINYLTRANSFERASE"/>
    <property type="match status" value="1"/>
</dbReference>
<dbReference type="GO" id="GO:0003827">
    <property type="term" value="F:alpha-1,3-mannosylglycoprotein 2-beta-N-acetylglucosaminyltransferase activity"/>
    <property type="evidence" value="ECO:0007669"/>
    <property type="project" value="UniProtKB-EC"/>
</dbReference>
<feature type="transmembrane region" description="Helical" evidence="18">
    <location>
        <begin position="47"/>
        <end position="65"/>
    </location>
</feature>
<evidence type="ECO:0000256" key="11">
    <source>
        <dbReference type="ARBA" id="ARBA00023034"/>
    </source>
</evidence>
<dbReference type="UniPathway" id="UPA00378"/>
<sequence length="438" mass="50819">MSERNQLRKRRASPVENDRSKTEAKHEPTREHSLTDTSRTWRFYVRWFSRFAIVIVLILSNARLVTIPNRTREPQSETTALLVITHSRSEYLTKCLESILKAHPRNGEWPIIVSMDRQDGEDHVEVADVVEKASRQANALGIGLYPWVHALSYENDVEKGKAFVDTIAYRRISRHYEWALTRVFGRGIRENAALPRVVIVEDDMQVAADFFSYFDALTPLLETDETLFCVSAWNDNGIQALAQNATQLHRTDFFPGLGWMLTRELWEELGPKWPKMFWDDWMRSTDQTKGRQCIRPEMSRTANFGEKGVSQSFHFKKHVSQVALADEKVDFSGLDLGYLEAERYHDYVFSRMSKAVYLKYSNYLTTRPQDRDVIAVYHEDFLEPITKRTGVMGDHRNGMKRTSYKGMIIIPWNGNWAFIVQKGWTPPEGYQLGSEVCC</sequence>
<evidence type="ECO:0000256" key="9">
    <source>
        <dbReference type="ARBA" id="ARBA00022968"/>
    </source>
</evidence>
<dbReference type="Gramene" id="CDF37764">
    <property type="protein sequence ID" value="CDF37764"/>
    <property type="gene ID" value="CHC_T00008757001"/>
</dbReference>
<dbReference type="Gene3D" id="3.90.550.10">
    <property type="entry name" value="Spore Coat Polysaccharide Biosynthesis Protein SpsA, Chain A"/>
    <property type="match status" value="1"/>
</dbReference>
<keyword evidence="10 18" id="KW-1133">Transmembrane helix</keyword>
<dbReference type="RefSeq" id="XP_005717635.1">
    <property type="nucleotide sequence ID" value="XM_005717578.1"/>
</dbReference>
<dbReference type="InterPro" id="IPR052261">
    <property type="entry name" value="Glycosyltransferase_13"/>
</dbReference>
<evidence type="ECO:0000256" key="8">
    <source>
        <dbReference type="ARBA" id="ARBA00022723"/>
    </source>
</evidence>
<evidence type="ECO:0000256" key="16">
    <source>
        <dbReference type="ARBA" id="ARBA00049421"/>
    </source>
</evidence>
<evidence type="ECO:0000313" key="20">
    <source>
        <dbReference type="Proteomes" id="UP000012073"/>
    </source>
</evidence>
<dbReference type="GO" id="GO:0046872">
    <property type="term" value="F:metal ion binding"/>
    <property type="evidence" value="ECO:0007669"/>
    <property type="project" value="UniProtKB-KW"/>
</dbReference>
<evidence type="ECO:0000313" key="19">
    <source>
        <dbReference type="EMBL" id="CDF37764.1"/>
    </source>
</evidence>
<evidence type="ECO:0000256" key="1">
    <source>
        <dbReference type="ARBA" id="ARBA00001936"/>
    </source>
</evidence>
<keyword evidence="20" id="KW-1185">Reference proteome</keyword>
<comment type="pathway">
    <text evidence="3">Protein modification; protein glycosylation.</text>
</comment>
<keyword evidence="11" id="KW-0333">Golgi apparatus</keyword>
<organism evidence="19 20">
    <name type="scientific">Chondrus crispus</name>
    <name type="common">Carrageen Irish moss</name>
    <name type="synonym">Polymorpha crispa</name>
    <dbReference type="NCBI Taxonomy" id="2769"/>
    <lineage>
        <taxon>Eukaryota</taxon>
        <taxon>Rhodophyta</taxon>
        <taxon>Florideophyceae</taxon>
        <taxon>Rhodymeniophycidae</taxon>
        <taxon>Gigartinales</taxon>
        <taxon>Gigartinaceae</taxon>
        <taxon>Chondrus</taxon>
    </lineage>
</organism>
<name>R7QI64_CHOCR</name>
<dbReference type="KEGG" id="ccp:CHC_T00008757001"/>
<comment type="cofactor">
    <cofactor evidence="1">
        <name>Mn(2+)</name>
        <dbReference type="ChEBI" id="CHEBI:29035"/>
    </cofactor>
</comment>
<reference evidence="20" key="1">
    <citation type="journal article" date="2013" name="Proc. Natl. Acad. Sci. U.S.A.">
        <title>Genome structure and metabolic features in the red seaweed Chondrus crispus shed light on evolution of the Archaeplastida.</title>
        <authorList>
            <person name="Collen J."/>
            <person name="Porcel B."/>
            <person name="Carre W."/>
            <person name="Ball S.G."/>
            <person name="Chaparro C."/>
            <person name="Tonon T."/>
            <person name="Barbeyron T."/>
            <person name="Michel G."/>
            <person name="Noel B."/>
            <person name="Valentin K."/>
            <person name="Elias M."/>
            <person name="Artiguenave F."/>
            <person name="Arun A."/>
            <person name="Aury J.M."/>
            <person name="Barbosa-Neto J.F."/>
            <person name="Bothwell J.H."/>
            <person name="Bouget F.Y."/>
            <person name="Brillet L."/>
            <person name="Cabello-Hurtado F."/>
            <person name="Capella-Gutierrez S."/>
            <person name="Charrier B."/>
            <person name="Cladiere L."/>
            <person name="Cock J.M."/>
            <person name="Coelho S.M."/>
            <person name="Colleoni C."/>
            <person name="Czjzek M."/>
            <person name="Da Silva C."/>
            <person name="Delage L."/>
            <person name="Denoeud F."/>
            <person name="Deschamps P."/>
            <person name="Dittami S.M."/>
            <person name="Gabaldon T."/>
            <person name="Gachon C.M."/>
            <person name="Groisillier A."/>
            <person name="Herve C."/>
            <person name="Jabbari K."/>
            <person name="Katinka M."/>
            <person name="Kloareg B."/>
            <person name="Kowalczyk N."/>
            <person name="Labadie K."/>
            <person name="Leblanc C."/>
            <person name="Lopez P.J."/>
            <person name="McLachlan D.H."/>
            <person name="Meslet-Cladiere L."/>
            <person name="Moustafa A."/>
            <person name="Nehr Z."/>
            <person name="Nyvall Collen P."/>
            <person name="Panaud O."/>
            <person name="Partensky F."/>
            <person name="Poulain J."/>
            <person name="Rensing S.A."/>
            <person name="Rousvoal S."/>
            <person name="Samson G."/>
            <person name="Symeonidi A."/>
            <person name="Weissenbach J."/>
            <person name="Zambounis A."/>
            <person name="Wincker P."/>
            <person name="Boyen C."/>
        </authorList>
    </citation>
    <scope>NUCLEOTIDE SEQUENCE [LARGE SCALE GENOMIC DNA]</scope>
    <source>
        <strain evidence="20">cv. Stackhouse</strain>
    </source>
</reference>
<evidence type="ECO:0000256" key="5">
    <source>
        <dbReference type="ARBA" id="ARBA00022676"/>
    </source>
</evidence>
<dbReference type="OMA" id="KGYDLSW"/>
<comment type="similarity">
    <text evidence="4">Belongs to the glycosyltransferase 13 family.</text>
</comment>
<evidence type="ECO:0000256" key="4">
    <source>
        <dbReference type="ARBA" id="ARBA00006492"/>
    </source>
</evidence>
<dbReference type="EMBL" id="HG001865">
    <property type="protein sequence ID" value="CDF37764.1"/>
    <property type="molecule type" value="Genomic_DNA"/>
</dbReference>
<keyword evidence="6 19" id="KW-0808">Transferase</keyword>
<dbReference type="InterPro" id="IPR029044">
    <property type="entry name" value="Nucleotide-diphossugar_trans"/>
</dbReference>
<keyword evidence="9" id="KW-0735">Signal-anchor</keyword>
<dbReference type="GeneID" id="17325351"/>
<protein>
    <recommendedName>
        <fullName evidence="14">alpha-1,3-mannosyl-glycoprotein 2-beta-N-acetylglucosaminyltransferase</fullName>
        <ecNumber evidence="14">2.4.1.101</ecNumber>
    </recommendedName>
    <alternativeName>
        <fullName evidence="15">N-glycosyl-oligosaccharide-glycoprotein N-acetylglucosaminyltransferase I</fullName>
    </alternativeName>
</protein>
<keyword evidence="7 18" id="KW-0812">Transmembrane</keyword>
<dbReference type="InterPro" id="IPR004139">
    <property type="entry name" value="Glyco_trans_13"/>
</dbReference>
<accession>R7QI64</accession>
<evidence type="ECO:0000256" key="2">
    <source>
        <dbReference type="ARBA" id="ARBA00004323"/>
    </source>
</evidence>
<dbReference type="EC" id="2.4.1.101" evidence="14"/>
<dbReference type="Proteomes" id="UP000012073">
    <property type="component" value="Unassembled WGS sequence"/>
</dbReference>
<dbReference type="AlphaFoldDB" id="R7QI64"/>
<evidence type="ECO:0000256" key="10">
    <source>
        <dbReference type="ARBA" id="ARBA00022989"/>
    </source>
</evidence>
<dbReference type="GO" id="GO:0000139">
    <property type="term" value="C:Golgi membrane"/>
    <property type="evidence" value="ECO:0007669"/>
    <property type="project" value="UniProtKB-SubCell"/>
</dbReference>
<keyword evidence="12 18" id="KW-0472">Membrane</keyword>
<gene>
    <name evidence="19" type="ORF">CHC_T00008757001</name>
</gene>
<evidence type="ECO:0000256" key="3">
    <source>
        <dbReference type="ARBA" id="ARBA00004922"/>
    </source>
</evidence>
<comment type="subcellular location">
    <subcellularLocation>
        <location evidence="2">Golgi apparatus membrane</location>
        <topology evidence="2">Single-pass type II membrane protein</topology>
    </subcellularLocation>
</comment>
<dbReference type="FunFam" id="3.90.550.10:FF:000252">
    <property type="entry name" value="Protein O-linked-mannose beta-1,2-N-acetylglucosaminyltransferase 1"/>
    <property type="match status" value="1"/>
</dbReference>
<dbReference type="SUPFAM" id="SSF53448">
    <property type="entry name" value="Nucleotide-diphospho-sugar transferases"/>
    <property type="match status" value="1"/>
</dbReference>
<dbReference type="OrthoDB" id="4270at2759"/>
<evidence type="ECO:0000256" key="14">
    <source>
        <dbReference type="ARBA" id="ARBA00038949"/>
    </source>
</evidence>
<dbReference type="PhylomeDB" id="R7QI64"/>
<dbReference type="PANTHER" id="PTHR10468:SF0">
    <property type="entry name" value="ALPHA-1,3-MANNOSYL-GLYCOPROTEIN 2-BETA-N-ACETYLGLUCOSAMINYLTRANSFERASE"/>
    <property type="match status" value="1"/>
</dbReference>